<sequence>MSIYGLIIMAIVMIPNVIFAIKEKNFESKYHNKVVEIIEQIGRFGSMGLMVFNIPLLEFGYWLNNGKIVYMVLTGALAVLYCFVWLLYFRKSTMGKAMLLAIIPTIIFLSSGIIQGKVLLIITAILFGIGHIIITYNNNR</sequence>
<evidence type="ECO:0000256" key="1">
    <source>
        <dbReference type="SAM" id="Phobius"/>
    </source>
</evidence>
<feature type="transmembrane region" description="Helical" evidence="1">
    <location>
        <begin position="41"/>
        <end position="62"/>
    </location>
</feature>
<proteinExistence type="predicted"/>
<evidence type="ECO:0000313" key="3">
    <source>
        <dbReference type="Proteomes" id="UP000231322"/>
    </source>
</evidence>
<keyword evidence="1" id="KW-1133">Transmembrane helix</keyword>
<reference evidence="2 3" key="1">
    <citation type="submission" date="2017-10" db="EMBL/GenBank/DDBJ databases">
        <title>Reclassification of Eubacterium combesii and discrepancies in the nomenclature of botulinum neurotoxin producing clostridia. Request for an Opinion.</title>
        <authorList>
            <person name="Dobritsa A.P."/>
            <person name="Kutumbaka K.K."/>
            <person name="Samadpour M."/>
        </authorList>
    </citation>
    <scope>NUCLEOTIDE SEQUENCE [LARGE SCALE GENOMIC DNA]</scope>
    <source>
        <strain evidence="2 3">DSM 20696</strain>
    </source>
</reference>
<keyword evidence="3" id="KW-1185">Reference proteome</keyword>
<feature type="transmembrane region" description="Helical" evidence="1">
    <location>
        <begin position="120"/>
        <end position="137"/>
    </location>
</feature>
<feature type="transmembrane region" description="Helical" evidence="1">
    <location>
        <begin position="68"/>
        <end position="88"/>
    </location>
</feature>
<name>A0A2G7HLW7_9CLOT</name>
<accession>A0A2G7HLW7</accession>
<dbReference type="EMBL" id="PEIK01000001">
    <property type="protein sequence ID" value="PIH06101.1"/>
    <property type="molecule type" value="Genomic_DNA"/>
</dbReference>
<protein>
    <recommendedName>
        <fullName evidence="4">Transporter</fullName>
    </recommendedName>
</protein>
<evidence type="ECO:0008006" key="4">
    <source>
        <dbReference type="Google" id="ProtNLM"/>
    </source>
</evidence>
<feature type="transmembrane region" description="Helical" evidence="1">
    <location>
        <begin position="97"/>
        <end position="114"/>
    </location>
</feature>
<organism evidence="2 3">
    <name type="scientific">Clostridium combesii</name>
    <dbReference type="NCBI Taxonomy" id="39481"/>
    <lineage>
        <taxon>Bacteria</taxon>
        <taxon>Bacillati</taxon>
        <taxon>Bacillota</taxon>
        <taxon>Clostridia</taxon>
        <taxon>Eubacteriales</taxon>
        <taxon>Clostridiaceae</taxon>
        <taxon>Clostridium</taxon>
    </lineage>
</organism>
<keyword evidence="1" id="KW-0472">Membrane</keyword>
<feature type="transmembrane region" description="Helical" evidence="1">
    <location>
        <begin position="6"/>
        <end position="21"/>
    </location>
</feature>
<dbReference type="Proteomes" id="UP000231322">
    <property type="component" value="Unassembled WGS sequence"/>
</dbReference>
<keyword evidence="1" id="KW-0812">Transmembrane</keyword>
<dbReference type="AlphaFoldDB" id="A0A2G7HLW7"/>
<evidence type="ECO:0000313" key="2">
    <source>
        <dbReference type="EMBL" id="PIH06101.1"/>
    </source>
</evidence>
<comment type="caution">
    <text evidence="2">The sequence shown here is derived from an EMBL/GenBank/DDBJ whole genome shotgun (WGS) entry which is preliminary data.</text>
</comment>
<gene>
    <name evidence="2" type="ORF">CS538_01935</name>
</gene>